<dbReference type="Proteomes" id="UP000054466">
    <property type="component" value="Unassembled WGS sequence"/>
</dbReference>
<accession>A0A0D2BVK5</accession>
<dbReference type="Pfam" id="PF07110">
    <property type="entry name" value="EthD"/>
    <property type="match status" value="1"/>
</dbReference>
<dbReference type="STRING" id="569365.A0A0D2BVK5"/>
<gene>
    <name evidence="3" type="ORF">PV07_11302</name>
</gene>
<dbReference type="OrthoDB" id="3454835at2759"/>
<reference evidence="3 4" key="1">
    <citation type="submission" date="2015-01" db="EMBL/GenBank/DDBJ databases">
        <title>The Genome Sequence of Cladophialophora immunda CBS83496.</title>
        <authorList>
            <consortium name="The Broad Institute Genomics Platform"/>
            <person name="Cuomo C."/>
            <person name="de Hoog S."/>
            <person name="Gorbushina A."/>
            <person name="Stielow B."/>
            <person name="Teixiera M."/>
            <person name="Abouelleil A."/>
            <person name="Chapman S.B."/>
            <person name="Priest M."/>
            <person name="Young S.K."/>
            <person name="Wortman J."/>
            <person name="Nusbaum C."/>
            <person name="Birren B."/>
        </authorList>
    </citation>
    <scope>NUCLEOTIDE SEQUENCE [LARGE SCALE GENOMIC DNA]</scope>
    <source>
        <strain evidence="3 4">CBS 83496</strain>
    </source>
</reference>
<organism evidence="3 4">
    <name type="scientific">Cladophialophora immunda</name>
    <dbReference type="NCBI Taxonomy" id="569365"/>
    <lineage>
        <taxon>Eukaryota</taxon>
        <taxon>Fungi</taxon>
        <taxon>Dikarya</taxon>
        <taxon>Ascomycota</taxon>
        <taxon>Pezizomycotina</taxon>
        <taxon>Eurotiomycetes</taxon>
        <taxon>Chaetothyriomycetidae</taxon>
        <taxon>Chaetothyriales</taxon>
        <taxon>Herpotrichiellaceae</taxon>
        <taxon>Cladophialophora</taxon>
    </lineage>
</organism>
<dbReference type="VEuPathDB" id="FungiDB:PV07_11302"/>
<protein>
    <recommendedName>
        <fullName evidence="2">EthD domain-containing protein</fullName>
    </recommendedName>
</protein>
<dbReference type="EMBL" id="KN847046">
    <property type="protein sequence ID" value="KIW23073.1"/>
    <property type="molecule type" value="Genomic_DNA"/>
</dbReference>
<dbReference type="NCBIfam" id="TIGR02118">
    <property type="entry name" value="EthD family reductase"/>
    <property type="match status" value="1"/>
</dbReference>
<comment type="similarity">
    <text evidence="1">Belongs to the tpcK family.</text>
</comment>
<dbReference type="RefSeq" id="XP_016243289.1">
    <property type="nucleotide sequence ID" value="XM_016398727.1"/>
</dbReference>
<evidence type="ECO:0000313" key="4">
    <source>
        <dbReference type="Proteomes" id="UP000054466"/>
    </source>
</evidence>
<proteinExistence type="inferred from homology"/>
<dbReference type="GO" id="GO:0016491">
    <property type="term" value="F:oxidoreductase activity"/>
    <property type="evidence" value="ECO:0007669"/>
    <property type="project" value="InterPro"/>
</dbReference>
<dbReference type="SUPFAM" id="SSF54909">
    <property type="entry name" value="Dimeric alpha+beta barrel"/>
    <property type="match status" value="1"/>
</dbReference>
<sequence length="133" mass="15252">MSAGRQPYIRISIFIKRKPGTSSEEFHTHWSGVHADVVRSLPGYLHLCKRYTQFHALPEYQDQEKVMGLPVLPFDGIVEIWIESVDKYVRHVSQEDIVKALAADEQQFMTREDAFIMVGYETLEIGEPVPGFA</sequence>
<dbReference type="Gene3D" id="3.30.70.100">
    <property type="match status" value="1"/>
</dbReference>
<evidence type="ECO:0000256" key="1">
    <source>
        <dbReference type="ARBA" id="ARBA00005986"/>
    </source>
</evidence>
<dbReference type="InterPro" id="IPR009799">
    <property type="entry name" value="EthD_dom"/>
</dbReference>
<dbReference type="InterPro" id="IPR011008">
    <property type="entry name" value="Dimeric_a/b-barrel"/>
</dbReference>
<dbReference type="GeneID" id="27350496"/>
<evidence type="ECO:0000259" key="2">
    <source>
        <dbReference type="Pfam" id="PF07110"/>
    </source>
</evidence>
<feature type="domain" description="EthD" evidence="2">
    <location>
        <begin position="18"/>
        <end position="111"/>
    </location>
</feature>
<keyword evidence="4" id="KW-1185">Reference proteome</keyword>
<evidence type="ECO:0000313" key="3">
    <source>
        <dbReference type="EMBL" id="KIW23073.1"/>
    </source>
</evidence>
<dbReference type="AlphaFoldDB" id="A0A0D2BVK5"/>
<name>A0A0D2BVK5_9EURO</name>
<dbReference type="HOGENOM" id="CLU_115019_0_1_1"/>